<evidence type="ECO:0000256" key="8">
    <source>
        <dbReference type="RuleBase" id="RU363032"/>
    </source>
</evidence>
<dbReference type="SUPFAM" id="SSF161098">
    <property type="entry name" value="MetI-like"/>
    <property type="match status" value="1"/>
</dbReference>
<evidence type="ECO:0000256" key="3">
    <source>
        <dbReference type="ARBA" id="ARBA00022475"/>
    </source>
</evidence>
<keyword evidence="2 8" id="KW-0813">Transport</keyword>
<dbReference type="PROSITE" id="PS50928">
    <property type="entry name" value="ABC_TM1"/>
    <property type="match status" value="1"/>
</dbReference>
<feature type="transmembrane region" description="Helical" evidence="8">
    <location>
        <begin position="179"/>
        <end position="198"/>
    </location>
</feature>
<evidence type="ECO:0000259" key="9">
    <source>
        <dbReference type="PROSITE" id="PS50928"/>
    </source>
</evidence>
<dbReference type="InterPro" id="IPR050366">
    <property type="entry name" value="BP-dependent_transpt_permease"/>
</dbReference>
<accession>A0A174CSL3</accession>
<evidence type="ECO:0000256" key="1">
    <source>
        <dbReference type="ARBA" id="ARBA00004651"/>
    </source>
</evidence>
<dbReference type="PANTHER" id="PTHR43386">
    <property type="entry name" value="OLIGOPEPTIDE TRANSPORT SYSTEM PERMEASE PROTEIN APPC"/>
    <property type="match status" value="1"/>
</dbReference>
<keyword evidence="6 8" id="KW-0472">Membrane</keyword>
<feature type="transmembrane region" description="Helical" evidence="8">
    <location>
        <begin position="75"/>
        <end position="102"/>
    </location>
</feature>
<dbReference type="GO" id="GO:0005886">
    <property type="term" value="C:plasma membrane"/>
    <property type="evidence" value="ECO:0007669"/>
    <property type="project" value="UniProtKB-SubCell"/>
</dbReference>
<keyword evidence="5 8" id="KW-1133">Transmembrane helix</keyword>
<dbReference type="PANTHER" id="PTHR43386:SF1">
    <property type="entry name" value="D,D-DIPEPTIDE TRANSPORT SYSTEM PERMEASE PROTEIN DDPC-RELATED"/>
    <property type="match status" value="1"/>
</dbReference>
<feature type="transmembrane region" description="Helical" evidence="8">
    <location>
        <begin position="242"/>
        <end position="260"/>
    </location>
</feature>
<dbReference type="OrthoDB" id="9783218at2"/>
<dbReference type="NCBIfam" id="NF045474">
    <property type="entry name" value="Opp2C"/>
    <property type="match status" value="1"/>
</dbReference>
<feature type="domain" description="ABC transmembrane type-1" evidence="9">
    <location>
        <begin position="75"/>
        <end position="260"/>
    </location>
</feature>
<evidence type="ECO:0000256" key="4">
    <source>
        <dbReference type="ARBA" id="ARBA00022692"/>
    </source>
</evidence>
<keyword evidence="3" id="KW-1003">Cell membrane</keyword>
<comment type="similarity">
    <text evidence="7">Belongs to the binding-protein-dependent transport system permease family. OppBC subfamily.</text>
</comment>
<name>A0A174CSL3_9CLOT</name>
<reference evidence="10 11" key="1">
    <citation type="submission" date="2015-09" db="EMBL/GenBank/DDBJ databases">
        <authorList>
            <consortium name="Pathogen Informatics"/>
        </authorList>
    </citation>
    <scope>NUCLEOTIDE SEQUENCE [LARGE SCALE GENOMIC DNA]</scope>
    <source>
        <strain evidence="10 11">2789STDY5834856</strain>
    </source>
</reference>
<keyword evidence="4 8" id="KW-0812">Transmembrane</keyword>
<proteinExistence type="inferred from homology"/>
<gene>
    <name evidence="10" type="primary">gsiD_2</name>
    <name evidence="10" type="ORF">ERS852471_01050</name>
</gene>
<feature type="transmembrane region" description="Helical" evidence="8">
    <location>
        <begin position="12"/>
        <end position="32"/>
    </location>
</feature>
<dbReference type="InterPro" id="IPR053385">
    <property type="entry name" value="ABC_transport_permease"/>
</dbReference>
<sequence>MSKKKKTKIKLIIFASICAIICLIALMSEHIAPYDPYAQNLSEALKAPSLAHVFGTDRYGRDVFSRVLVGGRSSIFSTLALILIITIVGTVVGLYCGVYGGARDIILMRIADMFLAFPGMVFAIAVAAVLGGGMQNAVIALAVISWPKYARIARTQAMTLKNQPFVDAARLNGLSNGKIIIKHILPNAIGTIIVMSAVDIGTMMMELAGLSFLGLGAIAPAAEWGSMMNDGRSMIQTSPWMILAPGIAIFITIMCFNLLGDTIRDYFDTK</sequence>
<dbReference type="CDD" id="cd06261">
    <property type="entry name" value="TM_PBP2"/>
    <property type="match status" value="1"/>
</dbReference>
<evidence type="ECO:0000256" key="5">
    <source>
        <dbReference type="ARBA" id="ARBA00022989"/>
    </source>
</evidence>
<feature type="transmembrane region" description="Helical" evidence="8">
    <location>
        <begin position="114"/>
        <end position="144"/>
    </location>
</feature>
<dbReference type="RefSeq" id="WP_084758964.1">
    <property type="nucleotide sequence ID" value="NZ_CABIXQ010000006.1"/>
</dbReference>
<organism evidence="10 11">
    <name type="scientific">Clostridium disporicum</name>
    <dbReference type="NCBI Taxonomy" id="84024"/>
    <lineage>
        <taxon>Bacteria</taxon>
        <taxon>Bacillati</taxon>
        <taxon>Bacillota</taxon>
        <taxon>Clostridia</taxon>
        <taxon>Eubacteriales</taxon>
        <taxon>Clostridiaceae</taxon>
        <taxon>Clostridium</taxon>
    </lineage>
</organism>
<dbReference type="GO" id="GO:0055085">
    <property type="term" value="P:transmembrane transport"/>
    <property type="evidence" value="ECO:0007669"/>
    <property type="project" value="InterPro"/>
</dbReference>
<evidence type="ECO:0000256" key="7">
    <source>
        <dbReference type="ARBA" id="ARBA00024202"/>
    </source>
</evidence>
<dbReference type="Pfam" id="PF00528">
    <property type="entry name" value="BPD_transp_1"/>
    <property type="match status" value="1"/>
</dbReference>
<dbReference type="InterPro" id="IPR000515">
    <property type="entry name" value="MetI-like"/>
</dbReference>
<dbReference type="Gene3D" id="1.10.3720.10">
    <property type="entry name" value="MetI-like"/>
    <property type="match status" value="1"/>
</dbReference>
<dbReference type="Proteomes" id="UP000095594">
    <property type="component" value="Unassembled WGS sequence"/>
</dbReference>
<evidence type="ECO:0000313" key="10">
    <source>
        <dbReference type="EMBL" id="CUO16362.1"/>
    </source>
</evidence>
<dbReference type="AlphaFoldDB" id="A0A174CSL3"/>
<dbReference type="InterPro" id="IPR035906">
    <property type="entry name" value="MetI-like_sf"/>
</dbReference>
<evidence type="ECO:0000256" key="2">
    <source>
        <dbReference type="ARBA" id="ARBA00022448"/>
    </source>
</evidence>
<evidence type="ECO:0000256" key="6">
    <source>
        <dbReference type="ARBA" id="ARBA00023136"/>
    </source>
</evidence>
<evidence type="ECO:0000313" key="11">
    <source>
        <dbReference type="Proteomes" id="UP000095594"/>
    </source>
</evidence>
<comment type="subcellular location">
    <subcellularLocation>
        <location evidence="1 8">Cell membrane</location>
        <topology evidence="1 8">Multi-pass membrane protein</topology>
    </subcellularLocation>
</comment>
<protein>
    <submittedName>
        <fullName evidence="10">Peptide ABC transporter permease</fullName>
    </submittedName>
</protein>
<dbReference type="EMBL" id="CYZX01000006">
    <property type="protein sequence ID" value="CUO16362.1"/>
    <property type="molecule type" value="Genomic_DNA"/>
</dbReference>
<feature type="transmembrane region" description="Helical" evidence="8">
    <location>
        <begin position="205"/>
        <end position="222"/>
    </location>
</feature>